<feature type="compositionally biased region" description="Basic residues" evidence="1">
    <location>
        <begin position="388"/>
        <end position="399"/>
    </location>
</feature>
<dbReference type="PANTHER" id="PTHR23167:SF84">
    <property type="entry name" value="ALPHA ACTININ 3-RELATED"/>
    <property type="match status" value="1"/>
</dbReference>
<feature type="region of interest" description="Disordered" evidence="1">
    <location>
        <begin position="159"/>
        <end position="199"/>
    </location>
</feature>
<feature type="domain" description="BMERB" evidence="2">
    <location>
        <begin position="200"/>
        <end position="363"/>
    </location>
</feature>
<dbReference type="EMBL" id="CAKOFQ010006989">
    <property type="protein sequence ID" value="CAH1985991.1"/>
    <property type="molecule type" value="Genomic_DNA"/>
</dbReference>
<dbReference type="InterPro" id="IPR022735">
    <property type="entry name" value="bMERB_dom"/>
</dbReference>
<sequence length="435" mass="49404">MLKYRVTRYPGGTPETKPRSAHRCATLSPSSRSGFGSNSSLSSGSACGSARYKKPAPRPPIPSFRLGESPGSSLTSSPCHSTYHSPRSTPKYRKTKKAPPPPVPVTTASSTPCKKELFQNNLNVESRKLMSNRISISPIINETGEEADRENDVEKEKLVKDETNRTRQGQEINKISSDKPVSLPDKNAMGKGKRRKGPAPVRPIITRRTYKCLPVAEIKKELEMIEIQLQGVERQGVRLEKIIRQKCEGSGDSNPDADLPIEVEDLILQLFDVVNEKNELFRKQTELMYLRRQQRLEEEHAEVEYQLRCLMYQPEANKTDSDKAREGQLLQRLIEVVEKRNEIVECLEADRIREVREDSSISDHISLYTTKRDEKSESDKSAREREKDKKKKHKTLKKLFKVDTVKHSAADESSNDASSKKNATLKKDKKRFALF</sequence>
<protein>
    <recommendedName>
        <fullName evidence="2">BMERB domain-containing protein</fullName>
    </recommendedName>
</protein>
<feature type="region of interest" description="Disordered" evidence="1">
    <location>
        <begin position="1"/>
        <end position="114"/>
    </location>
</feature>
<dbReference type="PROSITE" id="PS51848">
    <property type="entry name" value="BMERB"/>
    <property type="match status" value="1"/>
</dbReference>
<name>A0A9P0PLX1_ACAOB</name>
<gene>
    <name evidence="3" type="ORF">ACAOBT_LOCUS16981</name>
</gene>
<feature type="region of interest" description="Disordered" evidence="1">
    <location>
        <begin position="370"/>
        <end position="435"/>
    </location>
</feature>
<feature type="compositionally biased region" description="Polar residues" evidence="1">
    <location>
        <begin position="166"/>
        <end position="175"/>
    </location>
</feature>
<feature type="compositionally biased region" description="Low complexity" evidence="1">
    <location>
        <begin position="411"/>
        <end position="422"/>
    </location>
</feature>
<evidence type="ECO:0000256" key="1">
    <source>
        <dbReference type="SAM" id="MobiDB-lite"/>
    </source>
</evidence>
<accession>A0A9P0PLX1</accession>
<keyword evidence="4" id="KW-1185">Reference proteome</keyword>
<dbReference type="SMART" id="SM01203">
    <property type="entry name" value="DUF3585"/>
    <property type="match status" value="1"/>
</dbReference>
<reference evidence="3" key="1">
    <citation type="submission" date="2022-03" db="EMBL/GenBank/DDBJ databases">
        <authorList>
            <person name="Sayadi A."/>
        </authorList>
    </citation>
    <scope>NUCLEOTIDE SEQUENCE</scope>
</reference>
<feature type="compositionally biased region" description="Low complexity" evidence="1">
    <location>
        <begin position="28"/>
        <end position="49"/>
    </location>
</feature>
<evidence type="ECO:0000313" key="4">
    <source>
        <dbReference type="Proteomes" id="UP001152888"/>
    </source>
</evidence>
<feature type="compositionally biased region" description="Basic and acidic residues" evidence="1">
    <location>
        <begin position="400"/>
        <end position="410"/>
    </location>
</feature>
<feature type="compositionally biased region" description="Basic and acidic residues" evidence="1">
    <location>
        <begin position="370"/>
        <end position="387"/>
    </location>
</feature>
<organism evidence="3 4">
    <name type="scientific">Acanthoscelides obtectus</name>
    <name type="common">Bean weevil</name>
    <name type="synonym">Bruchus obtectus</name>
    <dbReference type="NCBI Taxonomy" id="200917"/>
    <lineage>
        <taxon>Eukaryota</taxon>
        <taxon>Metazoa</taxon>
        <taxon>Ecdysozoa</taxon>
        <taxon>Arthropoda</taxon>
        <taxon>Hexapoda</taxon>
        <taxon>Insecta</taxon>
        <taxon>Pterygota</taxon>
        <taxon>Neoptera</taxon>
        <taxon>Endopterygota</taxon>
        <taxon>Coleoptera</taxon>
        <taxon>Polyphaga</taxon>
        <taxon>Cucujiformia</taxon>
        <taxon>Chrysomeloidea</taxon>
        <taxon>Chrysomelidae</taxon>
        <taxon>Bruchinae</taxon>
        <taxon>Bruchini</taxon>
        <taxon>Acanthoscelides</taxon>
    </lineage>
</organism>
<comment type="caution">
    <text evidence="3">The sequence shown here is derived from an EMBL/GenBank/DDBJ whole genome shotgun (WGS) entry which is preliminary data.</text>
</comment>
<evidence type="ECO:0000313" key="3">
    <source>
        <dbReference type="EMBL" id="CAH1985991.1"/>
    </source>
</evidence>
<dbReference type="AlphaFoldDB" id="A0A9P0PLX1"/>
<dbReference type="PANTHER" id="PTHR23167">
    <property type="entry name" value="CALPONIN HOMOLOGY DOMAIN-CONTAINING PROTEIN DDB_G0272472-RELATED"/>
    <property type="match status" value="1"/>
</dbReference>
<dbReference type="OrthoDB" id="10017054at2759"/>
<dbReference type="InterPro" id="IPR050540">
    <property type="entry name" value="F-actin_Monoox_Mical"/>
</dbReference>
<dbReference type="Proteomes" id="UP001152888">
    <property type="component" value="Unassembled WGS sequence"/>
</dbReference>
<feature type="compositionally biased region" description="Basic residues" evidence="1">
    <location>
        <begin position="423"/>
        <end position="435"/>
    </location>
</feature>
<dbReference type="Pfam" id="PF12130">
    <property type="entry name" value="bMERB_dom"/>
    <property type="match status" value="1"/>
</dbReference>
<proteinExistence type="predicted"/>
<evidence type="ECO:0000259" key="2">
    <source>
        <dbReference type="PROSITE" id="PS51848"/>
    </source>
</evidence>
<feature type="compositionally biased region" description="Polar residues" evidence="1">
    <location>
        <begin position="70"/>
        <end position="88"/>
    </location>
</feature>